<dbReference type="InterPro" id="IPR010128">
    <property type="entry name" value="ATPase_T1SS_PrtD-like"/>
</dbReference>
<dbReference type="Gene3D" id="1.20.1560.10">
    <property type="entry name" value="ABC transporter type 1, transmembrane domain"/>
    <property type="match status" value="1"/>
</dbReference>
<dbReference type="EMBL" id="CP073078">
    <property type="protein sequence ID" value="QUD90433.1"/>
    <property type="molecule type" value="Genomic_DNA"/>
</dbReference>
<feature type="transmembrane region" description="Helical" evidence="8">
    <location>
        <begin position="20"/>
        <end position="46"/>
    </location>
</feature>
<dbReference type="AlphaFoldDB" id="A0A975G3G3"/>
<proteinExistence type="predicted"/>
<dbReference type="InterPro" id="IPR036640">
    <property type="entry name" value="ABC1_TM_sf"/>
</dbReference>
<evidence type="ECO:0000256" key="5">
    <source>
        <dbReference type="ARBA" id="ARBA00022989"/>
    </source>
</evidence>
<feature type="compositionally biased region" description="Basic and acidic residues" evidence="7">
    <location>
        <begin position="577"/>
        <end position="590"/>
    </location>
</feature>
<dbReference type="Pfam" id="PF00005">
    <property type="entry name" value="ABC_tran"/>
    <property type="match status" value="1"/>
</dbReference>
<keyword evidence="4" id="KW-0067">ATP-binding</keyword>
<dbReference type="GO" id="GO:0030253">
    <property type="term" value="P:protein secretion by the type I secretion system"/>
    <property type="evidence" value="ECO:0007669"/>
    <property type="project" value="InterPro"/>
</dbReference>
<dbReference type="InterPro" id="IPR003593">
    <property type="entry name" value="AAA+_ATPase"/>
</dbReference>
<evidence type="ECO:0000256" key="4">
    <source>
        <dbReference type="ARBA" id="ARBA00022840"/>
    </source>
</evidence>
<dbReference type="GO" id="GO:0034040">
    <property type="term" value="F:ATPase-coupled lipid transmembrane transporter activity"/>
    <property type="evidence" value="ECO:0007669"/>
    <property type="project" value="TreeGrafter"/>
</dbReference>
<feature type="domain" description="ABC transmembrane type-1" evidence="10">
    <location>
        <begin position="23"/>
        <end position="299"/>
    </location>
</feature>
<name>A0A975G3G3_9CAUL</name>
<keyword evidence="2 8" id="KW-0812">Transmembrane</keyword>
<evidence type="ECO:0000259" key="10">
    <source>
        <dbReference type="PROSITE" id="PS50929"/>
    </source>
</evidence>
<dbReference type="Pfam" id="PF00664">
    <property type="entry name" value="ABC_membrane"/>
    <property type="match status" value="1"/>
</dbReference>
<protein>
    <submittedName>
        <fullName evidence="11">Type I secretion system permease/ATPase</fullName>
    </submittedName>
</protein>
<evidence type="ECO:0000256" key="2">
    <source>
        <dbReference type="ARBA" id="ARBA00022692"/>
    </source>
</evidence>
<dbReference type="PANTHER" id="PTHR24221">
    <property type="entry name" value="ATP-BINDING CASSETTE SUB-FAMILY B"/>
    <property type="match status" value="1"/>
</dbReference>
<dbReference type="NCBIfam" id="TIGR01842">
    <property type="entry name" value="type_I_sec_PrtD"/>
    <property type="match status" value="1"/>
</dbReference>
<dbReference type="InterPro" id="IPR011527">
    <property type="entry name" value="ABC1_TM_dom"/>
</dbReference>
<dbReference type="PROSITE" id="PS50929">
    <property type="entry name" value="ABC_TM1F"/>
    <property type="match status" value="1"/>
</dbReference>
<organism evidence="11 12">
    <name type="scientific">Phenylobacterium montanum</name>
    <dbReference type="NCBI Taxonomy" id="2823693"/>
    <lineage>
        <taxon>Bacteria</taxon>
        <taxon>Pseudomonadati</taxon>
        <taxon>Pseudomonadota</taxon>
        <taxon>Alphaproteobacteria</taxon>
        <taxon>Caulobacterales</taxon>
        <taxon>Caulobacteraceae</taxon>
        <taxon>Phenylobacterium</taxon>
    </lineage>
</organism>
<evidence type="ECO:0000256" key="8">
    <source>
        <dbReference type="SAM" id="Phobius"/>
    </source>
</evidence>
<reference evidence="11" key="1">
    <citation type="submission" date="2021-04" db="EMBL/GenBank/DDBJ databases">
        <title>The complete genome sequence of Caulobacter sp. S6.</title>
        <authorList>
            <person name="Tang Y."/>
            <person name="Ouyang W."/>
            <person name="Liu Q."/>
            <person name="Huang B."/>
            <person name="Guo Z."/>
            <person name="Lei P."/>
        </authorList>
    </citation>
    <scope>NUCLEOTIDE SEQUENCE</scope>
    <source>
        <strain evidence="11">S6</strain>
    </source>
</reference>
<gene>
    <name evidence="11" type="ORF">KCG34_11495</name>
</gene>
<keyword evidence="3" id="KW-0547">Nucleotide-binding</keyword>
<dbReference type="InterPro" id="IPR003439">
    <property type="entry name" value="ABC_transporter-like_ATP-bd"/>
</dbReference>
<dbReference type="PROSITE" id="PS00211">
    <property type="entry name" value="ABC_TRANSPORTER_1"/>
    <property type="match status" value="1"/>
</dbReference>
<dbReference type="InterPro" id="IPR027417">
    <property type="entry name" value="P-loop_NTPase"/>
</dbReference>
<feature type="transmembrane region" description="Helical" evidence="8">
    <location>
        <begin position="58"/>
        <end position="75"/>
    </location>
</feature>
<dbReference type="GO" id="GO:0016887">
    <property type="term" value="F:ATP hydrolysis activity"/>
    <property type="evidence" value="ECO:0007669"/>
    <property type="project" value="InterPro"/>
</dbReference>
<evidence type="ECO:0000256" key="3">
    <source>
        <dbReference type="ARBA" id="ARBA00022741"/>
    </source>
</evidence>
<feature type="region of interest" description="Disordered" evidence="7">
    <location>
        <begin position="561"/>
        <end position="590"/>
    </location>
</feature>
<evidence type="ECO:0000259" key="9">
    <source>
        <dbReference type="PROSITE" id="PS50893"/>
    </source>
</evidence>
<dbReference type="InterPro" id="IPR017871">
    <property type="entry name" value="ABC_transporter-like_CS"/>
</dbReference>
<evidence type="ECO:0000313" key="11">
    <source>
        <dbReference type="EMBL" id="QUD90433.1"/>
    </source>
</evidence>
<evidence type="ECO:0000256" key="1">
    <source>
        <dbReference type="ARBA" id="ARBA00004651"/>
    </source>
</evidence>
<dbReference type="GO" id="GO:0005524">
    <property type="term" value="F:ATP binding"/>
    <property type="evidence" value="ECO:0007669"/>
    <property type="project" value="UniProtKB-KW"/>
</dbReference>
<evidence type="ECO:0000313" key="12">
    <source>
        <dbReference type="Proteomes" id="UP000676409"/>
    </source>
</evidence>
<dbReference type="RefSeq" id="WP_211940484.1">
    <property type="nucleotide sequence ID" value="NZ_CP073078.1"/>
</dbReference>
<dbReference type="SMART" id="SM00382">
    <property type="entry name" value="AAA"/>
    <property type="match status" value="1"/>
</dbReference>
<keyword evidence="5 8" id="KW-1133">Transmembrane helix</keyword>
<feature type="transmembrane region" description="Helical" evidence="8">
    <location>
        <begin position="249"/>
        <end position="266"/>
    </location>
</feature>
<feature type="domain" description="ABC transporter" evidence="9">
    <location>
        <begin position="330"/>
        <end position="566"/>
    </location>
</feature>
<dbReference type="SUPFAM" id="SSF90123">
    <property type="entry name" value="ABC transporter transmembrane region"/>
    <property type="match status" value="1"/>
</dbReference>
<dbReference type="GO" id="GO:0005886">
    <property type="term" value="C:plasma membrane"/>
    <property type="evidence" value="ECO:0007669"/>
    <property type="project" value="UniProtKB-SubCell"/>
</dbReference>
<dbReference type="KEGG" id="caul:KCG34_11495"/>
<feature type="transmembrane region" description="Helical" evidence="8">
    <location>
        <begin position="142"/>
        <end position="173"/>
    </location>
</feature>
<dbReference type="Proteomes" id="UP000676409">
    <property type="component" value="Chromosome"/>
</dbReference>
<dbReference type="GO" id="GO:0030256">
    <property type="term" value="C:type I protein secretion system complex"/>
    <property type="evidence" value="ECO:0007669"/>
    <property type="project" value="InterPro"/>
</dbReference>
<comment type="subcellular location">
    <subcellularLocation>
        <location evidence="1">Cell membrane</location>
        <topology evidence="1">Multi-pass membrane protein</topology>
    </subcellularLocation>
</comment>
<dbReference type="GO" id="GO:0140359">
    <property type="term" value="F:ABC-type transporter activity"/>
    <property type="evidence" value="ECO:0007669"/>
    <property type="project" value="InterPro"/>
</dbReference>
<accession>A0A975G3G3</accession>
<dbReference type="InterPro" id="IPR039421">
    <property type="entry name" value="Type_1_exporter"/>
</dbReference>
<dbReference type="PANTHER" id="PTHR24221:SF248">
    <property type="entry name" value="ABC TRANSPORTER TRANSMEMBRANE REGION"/>
    <property type="match status" value="1"/>
</dbReference>
<sequence>MAASVKADPVLEVLSTHKRAFGFALAFSAVMAILALSSSFFMLEVFDRVLTSRSEATLYLLAIAATLAIAVGGVLDSLRRRLLFRTGMQVADALSDRVLRAMIAMNSQVGSAAYRNGARDVDTVRGFIGGPTSGALMDVPFLLIYLVVLFFLHWAYLVVVLVGGLVLTGIAFLNNAVTNRPLTQALNQNLRAQNFAEAGIQNAEVLEGMGMSGAFISRWRQQWLAGLRLNAAASERDARLAAVSKSIRVLLQIALMTVGAVLILEYHASSGVMIGATIIGARAVSPIEILISSWKTIVGLRLTQTRLNDLLNNAPQREEGMPLPPPEGRLRASGVQYVVPATRRIVVAGVNFELAPGEAMGLIGPSASGKSTLARLLVGAWPCSSGSVRLDGADIFAWPRAALSPYIGYLPQDVELFGGTVRENIARMTEPDPDSVVRAAQLAHAHDMILALPKGYETEIGEAGHFLSGGQRQRIGLARALYGDPRLVVLDEPNANLDSIGEQALVATLVQLKQMGVTVVVVAHRPNVLVNVDKILVMHPNGAMAAFGPVQEVMPQFAPVAPQPSPAPFQGAVFTRPRPDAGESKKGAAE</sequence>
<dbReference type="SUPFAM" id="SSF52540">
    <property type="entry name" value="P-loop containing nucleoside triphosphate hydrolases"/>
    <property type="match status" value="1"/>
</dbReference>
<evidence type="ECO:0000256" key="6">
    <source>
        <dbReference type="ARBA" id="ARBA00023136"/>
    </source>
</evidence>
<evidence type="ECO:0000256" key="7">
    <source>
        <dbReference type="SAM" id="MobiDB-lite"/>
    </source>
</evidence>
<dbReference type="PROSITE" id="PS50893">
    <property type="entry name" value="ABC_TRANSPORTER_2"/>
    <property type="match status" value="1"/>
</dbReference>
<dbReference type="Gene3D" id="3.40.50.300">
    <property type="entry name" value="P-loop containing nucleotide triphosphate hydrolases"/>
    <property type="match status" value="1"/>
</dbReference>
<keyword evidence="12" id="KW-1185">Reference proteome</keyword>
<keyword evidence="6 8" id="KW-0472">Membrane</keyword>